<dbReference type="PANTHER" id="PTHR46277">
    <property type="entry name" value="OS03G0850700 PROTEIN"/>
    <property type="match status" value="1"/>
</dbReference>
<organism evidence="3 4">
    <name type="scientific">Cicer arietinum</name>
    <name type="common">Chickpea</name>
    <name type="synonym">Garbanzo</name>
    <dbReference type="NCBI Taxonomy" id="3827"/>
    <lineage>
        <taxon>Eukaryota</taxon>
        <taxon>Viridiplantae</taxon>
        <taxon>Streptophyta</taxon>
        <taxon>Embryophyta</taxon>
        <taxon>Tracheophyta</taxon>
        <taxon>Spermatophyta</taxon>
        <taxon>Magnoliopsida</taxon>
        <taxon>eudicotyledons</taxon>
        <taxon>Gunneridae</taxon>
        <taxon>Pentapetalae</taxon>
        <taxon>rosids</taxon>
        <taxon>fabids</taxon>
        <taxon>Fabales</taxon>
        <taxon>Fabaceae</taxon>
        <taxon>Papilionoideae</taxon>
        <taxon>50 kb inversion clade</taxon>
        <taxon>NPAAA clade</taxon>
        <taxon>Hologalegina</taxon>
        <taxon>IRL clade</taxon>
        <taxon>Cicereae</taxon>
        <taxon>Cicer</taxon>
    </lineage>
</organism>
<dbReference type="InterPro" id="IPR036273">
    <property type="entry name" value="CRAL/TRIO_N_dom_sf"/>
</dbReference>
<evidence type="ECO:0000259" key="2">
    <source>
        <dbReference type="PROSITE" id="PS50191"/>
    </source>
</evidence>
<feature type="region of interest" description="Disordered" evidence="1">
    <location>
        <begin position="1"/>
        <end position="20"/>
    </location>
</feature>
<dbReference type="OrthoDB" id="1434354at2759"/>
<feature type="domain" description="CRAL-TRIO" evidence="2">
    <location>
        <begin position="102"/>
        <end position="264"/>
    </location>
</feature>
<dbReference type="InterPro" id="IPR001251">
    <property type="entry name" value="CRAL-TRIO_dom"/>
</dbReference>
<dbReference type="GeneID" id="101493962"/>
<evidence type="ECO:0000313" key="4">
    <source>
        <dbReference type="RefSeq" id="XP_004501761.1"/>
    </source>
</evidence>
<sequence length="268" mass="30453">METITPEPGNSALDSNHDLVTKPQVVVQDDAALKDSTEAELTKISLMRALVESRDPSSKEVDDLMIRRFLRARDLDVDKASAMFLKYLKWKHSFVPNGSVSLSEIPDDIAQEKMYVQGVDKKGRPITVAFAAKHFQNKTAVDAFKRYVVFALDKLCSRMPPGEEKFLAIADIKGWGYANSDLRGYLSALTILQDYYPERLGKLFIVHAPYMFMKVWKIVYPFIDDNTKRKIVFVDNKKLKSTLLEEIDESQIPEIYGGQLQLVPVQNS</sequence>
<dbReference type="PROSITE" id="PS50191">
    <property type="entry name" value="CRAL_TRIO"/>
    <property type="match status" value="1"/>
</dbReference>
<dbReference type="Pfam" id="PF00650">
    <property type="entry name" value="CRAL_TRIO"/>
    <property type="match status" value="1"/>
</dbReference>
<dbReference type="SUPFAM" id="SSF52087">
    <property type="entry name" value="CRAL/TRIO domain"/>
    <property type="match status" value="1"/>
</dbReference>
<proteinExistence type="predicted"/>
<dbReference type="KEGG" id="cam:101493962"/>
<gene>
    <name evidence="4" type="primary">LOC101493962</name>
</gene>
<name>A0A1S2YA47_CICAR</name>
<dbReference type="Gene3D" id="3.40.525.10">
    <property type="entry name" value="CRAL-TRIO lipid binding domain"/>
    <property type="match status" value="1"/>
</dbReference>
<dbReference type="SMART" id="SM01100">
    <property type="entry name" value="CRAL_TRIO_N"/>
    <property type="match status" value="1"/>
</dbReference>
<dbReference type="InterPro" id="IPR011074">
    <property type="entry name" value="CRAL/TRIO_N_dom"/>
</dbReference>
<dbReference type="InterPro" id="IPR036865">
    <property type="entry name" value="CRAL-TRIO_dom_sf"/>
</dbReference>
<dbReference type="SMART" id="SM00516">
    <property type="entry name" value="SEC14"/>
    <property type="match status" value="1"/>
</dbReference>
<protein>
    <submittedName>
        <fullName evidence="4">Phosphatidylinositol transfer protein 3-like</fullName>
    </submittedName>
</protein>
<dbReference type="CDD" id="cd00170">
    <property type="entry name" value="SEC14"/>
    <property type="match status" value="1"/>
</dbReference>
<dbReference type="Proteomes" id="UP000087171">
    <property type="component" value="Chromosome Ca5"/>
</dbReference>
<dbReference type="SUPFAM" id="SSF46938">
    <property type="entry name" value="CRAL/TRIO N-terminal domain"/>
    <property type="match status" value="1"/>
</dbReference>
<dbReference type="PaxDb" id="3827-XP_004501761.1"/>
<dbReference type="AlphaFoldDB" id="A0A1S2YA47"/>
<evidence type="ECO:0000256" key="1">
    <source>
        <dbReference type="SAM" id="MobiDB-lite"/>
    </source>
</evidence>
<accession>A0A1S2YA47</accession>
<reference evidence="4" key="2">
    <citation type="submission" date="2025-08" db="UniProtKB">
        <authorList>
            <consortium name="RefSeq"/>
        </authorList>
    </citation>
    <scope>IDENTIFICATION</scope>
    <source>
        <tissue evidence="4">Etiolated seedlings</tissue>
    </source>
</reference>
<reference evidence="3" key="1">
    <citation type="journal article" date="2013" name="Nat. Biotechnol.">
        <title>Draft genome sequence of chickpea (Cicer arietinum) provides a resource for trait improvement.</title>
        <authorList>
            <person name="Varshney R.K."/>
            <person name="Song C."/>
            <person name="Saxena R.K."/>
            <person name="Azam S."/>
            <person name="Yu S."/>
            <person name="Sharpe A.G."/>
            <person name="Cannon S."/>
            <person name="Baek J."/>
            <person name="Rosen B.D."/>
            <person name="Tar'an B."/>
            <person name="Millan T."/>
            <person name="Zhang X."/>
            <person name="Ramsay L.D."/>
            <person name="Iwata A."/>
            <person name="Wang Y."/>
            <person name="Nelson W."/>
            <person name="Farmer A.D."/>
            <person name="Gaur P.M."/>
            <person name="Soderlund C."/>
            <person name="Penmetsa R.V."/>
            <person name="Xu C."/>
            <person name="Bharti A.K."/>
            <person name="He W."/>
            <person name="Winter P."/>
            <person name="Zhao S."/>
            <person name="Hane J.K."/>
            <person name="Carrasquilla-Garcia N."/>
            <person name="Condie J.A."/>
            <person name="Upadhyaya H.D."/>
            <person name="Luo M.C."/>
            <person name="Thudi M."/>
            <person name="Gowda C.L."/>
            <person name="Singh N.P."/>
            <person name="Lichtenzveig J."/>
            <person name="Gali K.K."/>
            <person name="Rubio J."/>
            <person name="Nadarajan N."/>
            <person name="Dolezel J."/>
            <person name="Bansal K.C."/>
            <person name="Xu X."/>
            <person name="Edwards D."/>
            <person name="Zhang G."/>
            <person name="Kahl G."/>
            <person name="Gil J."/>
            <person name="Singh K.B."/>
            <person name="Datta S.K."/>
            <person name="Jackson S.A."/>
            <person name="Wang J."/>
            <person name="Cook D.R."/>
        </authorList>
    </citation>
    <scope>NUCLEOTIDE SEQUENCE [LARGE SCALE GENOMIC DNA]</scope>
    <source>
        <strain evidence="3">cv. CDC Frontier</strain>
    </source>
</reference>
<evidence type="ECO:0000313" key="3">
    <source>
        <dbReference type="Proteomes" id="UP000087171"/>
    </source>
</evidence>
<keyword evidence="3" id="KW-1185">Reference proteome</keyword>
<dbReference type="PANTHER" id="PTHR46277:SF25">
    <property type="entry name" value="POLYPHOSPHOINOSITIDE-BINDING PROTEIN"/>
    <property type="match status" value="1"/>
</dbReference>
<dbReference type="RefSeq" id="XP_004501761.1">
    <property type="nucleotide sequence ID" value="XM_004501704.3"/>
</dbReference>
<dbReference type="eggNOG" id="KOG1470">
    <property type="taxonomic scope" value="Eukaryota"/>
</dbReference>